<dbReference type="SMART" id="SM00320">
    <property type="entry name" value="WD40"/>
    <property type="match status" value="3"/>
</dbReference>
<keyword evidence="6" id="KW-1185">Reference proteome</keyword>
<dbReference type="GO" id="GO:0016020">
    <property type="term" value="C:membrane"/>
    <property type="evidence" value="ECO:0007669"/>
    <property type="project" value="TreeGrafter"/>
</dbReference>
<dbReference type="InterPro" id="IPR001680">
    <property type="entry name" value="WD40_rpt"/>
</dbReference>
<comment type="caution">
    <text evidence="5">The sequence shown here is derived from an EMBL/GenBank/DDBJ whole genome shotgun (WGS) entry which is preliminary data.</text>
</comment>
<gene>
    <name evidence="5" type="ORF">BpHYR1_020874</name>
</gene>
<dbReference type="GO" id="GO:0019901">
    <property type="term" value="F:protein kinase binding"/>
    <property type="evidence" value="ECO:0007669"/>
    <property type="project" value="TreeGrafter"/>
</dbReference>
<dbReference type="Pfam" id="PF02138">
    <property type="entry name" value="Beach"/>
    <property type="match status" value="1"/>
</dbReference>
<dbReference type="InterPro" id="IPR046851">
    <property type="entry name" value="NBCH_WD40"/>
</dbReference>
<dbReference type="FunFam" id="1.10.1540.10:FF:000001">
    <property type="entry name" value="neurobeachin isoform X1"/>
    <property type="match status" value="1"/>
</dbReference>
<dbReference type="AlphaFoldDB" id="A0A3M7S4E8"/>
<keyword evidence="1" id="KW-0853">WD repeat</keyword>
<dbReference type="STRING" id="10195.A0A3M7S4E8"/>
<dbReference type="Pfam" id="PF20426">
    <property type="entry name" value="NBCH_WD40"/>
    <property type="match status" value="1"/>
</dbReference>
<keyword evidence="2" id="KW-0677">Repeat</keyword>
<dbReference type="InterPro" id="IPR023362">
    <property type="entry name" value="PH-BEACH_dom"/>
</dbReference>
<feature type="domain" description="BEACH" evidence="3">
    <location>
        <begin position="85"/>
        <end position="374"/>
    </location>
</feature>
<reference evidence="5 6" key="1">
    <citation type="journal article" date="2018" name="Sci. Rep.">
        <title>Genomic signatures of local adaptation to the degree of environmental predictability in rotifers.</title>
        <authorList>
            <person name="Franch-Gras L."/>
            <person name="Hahn C."/>
            <person name="Garcia-Roger E.M."/>
            <person name="Carmona M.J."/>
            <person name="Serra M."/>
            <person name="Gomez A."/>
        </authorList>
    </citation>
    <scope>NUCLEOTIDE SEQUENCE [LARGE SCALE GENOMIC DNA]</scope>
    <source>
        <strain evidence="5">HYR1</strain>
    </source>
</reference>
<dbReference type="SMART" id="SM01026">
    <property type="entry name" value="Beach"/>
    <property type="match status" value="1"/>
</dbReference>
<evidence type="ECO:0000259" key="4">
    <source>
        <dbReference type="PROSITE" id="PS51783"/>
    </source>
</evidence>
<accession>A0A3M7S4E8</accession>
<dbReference type="InterPro" id="IPR036372">
    <property type="entry name" value="BEACH_dom_sf"/>
</dbReference>
<dbReference type="InterPro" id="IPR011993">
    <property type="entry name" value="PH-like_dom_sf"/>
</dbReference>
<dbReference type="CDD" id="cd06071">
    <property type="entry name" value="Beach"/>
    <property type="match status" value="1"/>
</dbReference>
<dbReference type="PANTHER" id="PTHR13743">
    <property type="entry name" value="BEIGE/BEACH-RELATED"/>
    <property type="match status" value="1"/>
</dbReference>
<dbReference type="Gene3D" id="2.30.29.30">
    <property type="entry name" value="Pleckstrin-homology domain (PH domain)/Phosphotyrosine-binding domain (PTB)"/>
    <property type="match status" value="1"/>
</dbReference>
<feature type="domain" description="BEACH-type PH" evidence="4">
    <location>
        <begin position="1"/>
        <end position="66"/>
    </location>
</feature>
<dbReference type="SUPFAM" id="SSF50729">
    <property type="entry name" value="PH domain-like"/>
    <property type="match status" value="1"/>
</dbReference>
<dbReference type="InterPro" id="IPR000409">
    <property type="entry name" value="BEACH_dom"/>
</dbReference>
<dbReference type="GO" id="GO:0008104">
    <property type="term" value="P:intracellular protein localization"/>
    <property type="evidence" value="ECO:0007669"/>
    <property type="project" value="TreeGrafter"/>
</dbReference>
<name>A0A3M7S4E8_BRAPC</name>
<evidence type="ECO:0000259" key="3">
    <source>
        <dbReference type="PROSITE" id="PS50197"/>
    </source>
</evidence>
<dbReference type="InterPro" id="IPR036322">
    <property type="entry name" value="WD40_repeat_dom_sf"/>
</dbReference>
<dbReference type="InterPro" id="IPR050865">
    <property type="entry name" value="BEACH_Domain"/>
</dbReference>
<dbReference type="SUPFAM" id="SSF50978">
    <property type="entry name" value="WD40 repeat-like"/>
    <property type="match status" value="1"/>
</dbReference>
<dbReference type="SUPFAM" id="SSF81837">
    <property type="entry name" value="BEACH domain"/>
    <property type="match status" value="1"/>
</dbReference>
<dbReference type="PROSITE" id="PS50197">
    <property type="entry name" value="BEACH"/>
    <property type="match status" value="1"/>
</dbReference>
<evidence type="ECO:0000313" key="5">
    <source>
        <dbReference type="EMBL" id="RNA30694.1"/>
    </source>
</evidence>
<sequence length="758" mass="86177">MLDVAKLLAYADNLHGKWHFNEIRAIFSRRYLLQNVALEIFVANRSSVMFAFTDRRTVEKVVNILPKVGVGPRYGLPQNRHTSLASPQQLFRSSNMTQKWQRREISNFEYLMYLNTISGRTYNDLNQYLIFPWILINYDSSTIDLDSPTSYRDLSKPIGALNPARKQFFSERFHNWDNGTIPPFHYGTHYSTAAFTLNWLIRVEPFSTIFLNLQDGKFDHADRTFHSVQTSWKNCQRDTSDVKELIPEFFYLPEMFLNLNEFNMGETQESKKVSHVELPLWAKDAHDFVRINRMALESEFVSCQLHQWIDLVFGYKQRGPEAVRASNVFYYLTYEGAVNLDSIEDVVTRQAVESQIKNFGQTPCQLLSEPHPPRSSPLSISPMMFAQHHDDVCMIMKFLSNAPIIFVSANTTLPSYITPLIAAHQFQQAIVTISAKHEFTMNRYNGSAAHPSQSSAITNYTAYTEASQASERPSSGASINSQNLNNPINASQTSAQLQQQLPLVMDQLLAFNTGLHRRQLGENFDDKLHFGHSNFVVTYDNRFILATGFVDKSFRVFSTDSAKISQIVFGHYDLVTCVNRSEMTQNGNCFIATGSRDSTIMIWIWNGVKGLVVNKDLSQAEPNENPSPGAILTGHIRQIVGVVISSELGLVISASQNGPILVHTVYGELLRQFENRSDLLQDPTQLYMLPDAENVCAIYNNNHVAFFTINGNKLADTQIQDDIIYTKIFVQKRENKIGNRAGQKISAEFDLIILSIKK</sequence>
<dbReference type="EMBL" id="REGN01002054">
    <property type="protein sequence ID" value="RNA30694.1"/>
    <property type="molecule type" value="Genomic_DNA"/>
</dbReference>
<dbReference type="GO" id="GO:0005829">
    <property type="term" value="C:cytosol"/>
    <property type="evidence" value="ECO:0007669"/>
    <property type="project" value="TreeGrafter"/>
</dbReference>
<organism evidence="5 6">
    <name type="scientific">Brachionus plicatilis</name>
    <name type="common">Marine rotifer</name>
    <name type="synonym">Brachionus muelleri</name>
    <dbReference type="NCBI Taxonomy" id="10195"/>
    <lineage>
        <taxon>Eukaryota</taxon>
        <taxon>Metazoa</taxon>
        <taxon>Spiralia</taxon>
        <taxon>Gnathifera</taxon>
        <taxon>Rotifera</taxon>
        <taxon>Eurotatoria</taxon>
        <taxon>Monogononta</taxon>
        <taxon>Pseudotrocha</taxon>
        <taxon>Ploima</taxon>
        <taxon>Brachionidae</taxon>
        <taxon>Brachionus</taxon>
    </lineage>
</organism>
<proteinExistence type="predicted"/>
<dbReference type="InterPro" id="IPR015943">
    <property type="entry name" value="WD40/YVTN_repeat-like_dom_sf"/>
</dbReference>
<dbReference type="OrthoDB" id="26681at2759"/>
<evidence type="ECO:0000313" key="6">
    <source>
        <dbReference type="Proteomes" id="UP000276133"/>
    </source>
</evidence>
<dbReference type="Gene3D" id="1.10.1540.10">
    <property type="entry name" value="BEACH domain"/>
    <property type="match status" value="1"/>
</dbReference>
<evidence type="ECO:0000256" key="2">
    <source>
        <dbReference type="ARBA" id="ARBA00022737"/>
    </source>
</evidence>
<evidence type="ECO:0000256" key="1">
    <source>
        <dbReference type="ARBA" id="ARBA00022574"/>
    </source>
</evidence>
<protein>
    <submittedName>
        <fullName evidence="5">Neurobeachin</fullName>
    </submittedName>
</protein>
<dbReference type="PANTHER" id="PTHR13743:SF162">
    <property type="entry name" value="NEUROBEACHIN"/>
    <property type="match status" value="1"/>
</dbReference>
<dbReference type="PROSITE" id="PS51783">
    <property type="entry name" value="PH_BEACH"/>
    <property type="match status" value="1"/>
</dbReference>
<dbReference type="Proteomes" id="UP000276133">
    <property type="component" value="Unassembled WGS sequence"/>
</dbReference>
<dbReference type="Pfam" id="PF14844">
    <property type="entry name" value="PH_BEACH"/>
    <property type="match status" value="1"/>
</dbReference>
<dbReference type="Gene3D" id="2.130.10.10">
    <property type="entry name" value="YVTN repeat-like/Quinoprotein amine dehydrogenase"/>
    <property type="match status" value="1"/>
</dbReference>